<dbReference type="InterPro" id="IPR012296">
    <property type="entry name" value="Nuclease_put_TT1808"/>
</dbReference>
<keyword evidence="2" id="KW-0255">Endonuclease</keyword>
<dbReference type="InterPro" id="IPR008538">
    <property type="entry name" value="Uma2"/>
</dbReference>
<evidence type="ECO:0000313" key="2">
    <source>
        <dbReference type="EMBL" id="MBD2772797.1"/>
    </source>
</evidence>
<dbReference type="Proteomes" id="UP000629098">
    <property type="component" value="Unassembled WGS sequence"/>
</dbReference>
<evidence type="ECO:0000313" key="3">
    <source>
        <dbReference type="Proteomes" id="UP000629098"/>
    </source>
</evidence>
<dbReference type="AlphaFoldDB" id="A0A8J6XHN0"/>
<feature type="domain" description="Putative restriction endonuclease" evidence="1">
    <location>
        <begin position="39"/>
        <end position="188"/>
    </location>
</feature>
<dbReference type="PANTHER" id="PTHR47152:SF4">
    <property type="entry name" value="SLR0445 PROTEIN"/>
    <property type="match status" value="1"/>
</dbReference>
<proteinExistence type="predicted"/>
<name>A0A8J6XHN0_9CYAN</name>
<organism evidence="2 3">
    <name type="scientific">Iningainema tapete BLCC-T55</name>
    <dbReference type="NCBI Taxonomy" id="2748662"/>
    <lineage>
        <taxon>Bacteria</taxon>
        <taxon>Bacillati</taxon>
        <taxon>Cyanobacteriota</taxon>
        <taxon>Cyanophyceae</taxon>
        <taxon>Nostocales</taxon>
        <taxon>Scytonemataceae</taxon>
        <taxon>Iningainema tapete</taxon>
    </lineage>
</organism>
<dbReference type="InterPro" id="IPR011335">
    <property type="entry name" value="Restrct_endonuc-II-like"/>
</dbReference>
<evidence type="ECO:0000259" key="1">
    <source>
        <dbReference type="Pfam" id="PF05685"/>
    </source>
</evidence>
<gene>
    <name evidence="2" type="ORF">ICL16_12125</name>
</gene>
<protein>
    <submittedName>
        <fullName evidence="2">Uma2 family endonuclease</fullName>
    </submittedName>
</protein>
<dbReference type="SUPFAM" id="SSF52980">
    <property type="entry name" value="Restriction endonuclease-like"/>
    <property type="match status" value="1"/>
</dbReference>
<accession>A0A8J6XHN0</accession>
<dbReference type="Pfam" id="PF05685">
    <property type="entry name" value="Uma2"/>
    <property type="match status" value="1"/>
</dbReference>
<dbReference type="RefSeq" id="WP_190827834.1">
    <property type="nucleotide sequence ID" value="NZ_CAWPPI010000046.1"/>
</dbReference>
<dbReference type="EMBL" id="JACXAE010000046">
    <property type="protein sequence ID" value="MBD2772797.1"/>
    <property type="molecule type" value="Genomic_DNA"/>
</dbReference>
<keyword evidence="2" id="KW-0378">Hydrolase</keyword>
<dbReference type="Gene3D" id="3.90.1570.10">
    <property type="entry name" value="tt1808, chain A"/>
    <property type="match status" value="1"/>
</dbReference>
<sequence length="211" mass="24353">MVSSFKELIDQPELADADDPEEIHTKTGVSWLHYEALLAKLEDNSHYRINYLDGVLEIVSPSFRHEKLKKRLAALVETYLDEKGFQYTPMGSPTVKKQLKLAGAEPDECYSIGAEKDIPDLAIEVIITSGSIDKLAIYRRLGVTEVWFWETNRLRLYHLREETPSEFLETHGYEEITSSEFLPELNISLLEECTLISDHVQAKREFKQRLH</sequence>
<dbReference type="CDD" id="cd06260">
    <property type="entry name" value="DUF820-like"/>
    <property type="match status" value="1"/>
</dbReference>
<keyword evidence="3" id="KW-1185">Reference proteome</keyword>
<keyword evidence="2" id="KW-0540">Nuclease</keyword>
<reference evidence="2" key="1">
    <citation type="submission" date="2020-09" db="EMBL/GenBank/DDBJ databases">
        <title>Iningainema tapete sp. nov. (Scytonemataceae, Cyanobacteria) from greenhouses in central Florida (USA) produces two types of nodularin with biosynthetic potential for microcystin-LR and anabaenopeptins.</title>
        <authorList>
            <person name="Berthold D.E."/>
            <person name="Lefler F.W."/>
            <person name="Huang I.-S."/>
            <person name="Abdulla H."/>
            <person name="Zimba P.V."/>
            <person name="Laughinghouse H.D. IV."/>
        </authorList>
    </citation>
    <scope>NUCLEOTIDE SEQUENCE</scope>
    <source>
        <strain evidence="2">BLCCT55</strain>
    </source>
</reference>
<dbReference type="GO" id="GO:0004519">
    <property type="term" value="F:endonuclease activity"/>
    <property type="evidence" value="ECO:0007669"/>
    <property type="project" value="UniProtKB-KW"/>
</dbReference>
<comment type="caution">
    <text evidence="2">The sequence shown here is derived from an EMBL/GenBank/DDBJ whole genome shotgun (WGS) entry which is preliminary data.</text>
</comment>
<dbReference type="PANTHER" id="PTHR47152">
    <property type="entry name" value="SLR2084 PROTEIN-RELATED"/>
    <property type="match status" value="1"/>
</dbReference>